<sequence length="304" mass="32474">MYDLRPHMIILLAVGFCHASATRRYPPIVVQSRDFKGHSVRQSASCNTLFAEDVMNLPGYPTLLATAQKNWGDGSFNLVTNDPLEPDFPPALSCLQTNPITISLVTPNCTNSTQTLDGTTQSNGSVTAQVTEGTAATAVFTVTDESVLSGGSSTQLGFSIPNFPTGISETLSFSANLTNTLSYSSTSTANTQQSQTITSNGKKCQLEMSTETCNAVGTAEVVFVAQGTVWFEYNDPTDGHYKWNLDLETELSDVSQRSGSMSVQVQINSNTGVNYQQTCNSGSTATANLGLLFMIVAIHTIVFG</sequence>
<dbReference type="AlphaFoldDB" id="A0A8H7CG58"/>
<proteinExistence type="predicted"/>
<dbReference type="EMBL" id="JACAZH010000037">
    <property type="protein sequence ID" value="KAF7336429.1"/>
    <property type="molecule type" value="Genomic_DNA"/>
</dbReference>
<name>A0A8H7CG58_9AGAR</name>
<evidence type="ECO:0000313" key="3">
    <source>
        <dbReference type="Proteomes" id="UP000623467"/>
    </source>
</evidence>
<evidence type="ECO:0000256" key="1">
    <source>
        <dbReference type="SAM" id="SignalP"/>
    </source>
</evidence>
<dbReference type="OrthoDB" id="3010635at2759"/>
<feature type="chain" id="PRO_5034938158" evidence="1">
    <location>
        <begin position="20"/>
        <end position="304"/>
    </location>
</feature>
<keyword evidence="3" id="KW-1185">Reference proteome</keyword>
<keyword evidence="1" id="KW-0732">Signal</keyword>
<reference evidence="2" key="1">
    <citation type="submission" date="2020-05" db="EMBL/GenBank/DDBJ databases">
        <title>Mycena genomes resolve the evolution of fungal bioluminescence.</title>
        <authorList>
            <person name="Tsai I.J."/>
        </authorList>
    </citation>
    <scope>NUCLEOTIDE SEQUENCE</scope>
    <source>
        <strain evidence="2">160909Yilan</strain>
    </source>
</reference>
<evidence type="ECO:0000313" key="2">
    <source>
        <dbReference type="EMBL" id="KAF7336429.1"/>
    </source>
</evidence>
<feature type="signal peptide" evidence="1">
    <location>
        <begin position="1"/>
        <end position="19"/>
    </location>
</feature>
<dbReference type="Proteomes" id="UP000623467">
    <property type="component" value="Unassembled WGS sequence"/>
</dbReference>
<comment type="caution">
    <text evidence="2">The sequence shown here is derived from an EMBL/GenBank/DDBJ whole genome shotgun (WGS) entry which is preliminary data.</text>
</comment>
<accession>A0A8H7CG58</accession>
<gene>
    <name evidence="2" type="ORF">MSAN_02296900</name>
</gene>
<protein>
    <submittedName>
        <fullName evidence="2">Uncharacterized protein</fullName>
    </submittedName>
</protein>
<organism evidence="2 3">
    <name type="scientific">Mycena sanguinolenta</name>
    <dbReference type="NCBI Taxonomy" id="230812"/>
    <lineage>
        <taxon>Eukaryota</taxon>
        <taxon>Fungi</taxon>
        <taxon>Dikarya</taxon>
        <taxon>Basidiomycota</taxon>
        <taxon>Agaricomycotina</taxon>
        <taxon>Agaricomycetes</taxon>
        <taxon>Agaricomycetidae</taxon>
        <taxon>Agaricales</taxon>
        <taxon>Marasmiineae</taxon>
        <taxon>Mycenaceae</taxon>
        <taxon>Mycena</taxon>
    </lineage>
</organism>